<accession>A0A3B0V105</accession>
<evidence type="ECO:0008006" key="2">
    <source>
        <dbReference type="Google" id="ProtNLM"/>
    </source>
</evidence>
<gene>
    <name evidence="1" type="ORF">MNBD_CHLOROFLEXI01-4815</name>
</gene>
<organism evidence="1">
    <name type="scientific">hydrothermal vent metagenome</name>
    <dbReference type="NCBI Taxonomy" id="652676"/>
    <lineage>
        <taxon>unclassified sequences</taxon>
        <taxon>metagenomes</taxon>
        <taxon>ecological metagenomes</taxon>
    </lineage>
</organism>
<protein>
    <recommendedName>
        <fullName evidence="2">Pyruvate phosphate dikinase AMP/ATP-binding domain-containing protein</fullName>
    </recommendedName>
</protein>
<proteinExistence type="predicted"/>
<dbReference type="AlphaFoldDB" id="A0A3B0V105"/>
<evidence type="ECO:0000313" key="1">
    <source>
        <dbReference type="EMBL" id="VAW37235.1"/>
    </source>
</evidence>
<reference evidence="1" key="1">
    <citation type="submission" date="2018-06" db="EMBL/GenBank/DDBJ databases">
        <authorList>
            <person name="Zhirakovskaya E."/>
        </authorList>
    </citation>
    <scope>NUCLEOTIDE SEQUENCE</scope>
</reference>
<dbReference type="EMBL" id="UOEU01000657">
    <property type="protein sequence ID" value="VAW37235.1"/>
    <property type="molecule type" value="Genomic_DNA"/>
</dbReference>
<sequence length="218" mass="24565">MRYYFAWLGSKRAAKRGVAEPACLLDKAANANLPVPAGGVLLHQFFEMALAEGVIQQENDVITAVSPQELHHLLYKMARFPRLKGMVAIRPLLNDQFGSTIQPINTSDPVALSGSLCEAWRQPTERHDLLLITLPKKNVEGTAVTLPNKNSDTIIIAETKSTISQLERWQKPDASLPPHLQRLQMLLRGLRRTFGDVGWEIEWKDDGKICWLWQFQSS</sequence>
<name>A0A3B0V105_9ZZZZ</name>